<keyword evidence="5" id="KW-0012">Acyltransferase</keyword>
<comment type="cofactor">
    <cofactor evidence="1">
        <name>(R)-lipoate</name>
        <dbReference type="ChEBI" id="CHEBI:83088"/>
    </cofactor>
</comment>
<feature type="domain" description="Lipoyl-binding" evidence="6">
    <location>
        <begin position="59"/>
        <end position="127"/>
    </location>
</feature>
<dbReference type="InterPro" id="IPR000089">
    <property type="entry name" value="Biotin_lipoyl"/>
</dbReference>
<accession>A0ABW5N3I7</accession>
<evidence type="ECO:0000259" key="6">
    <source>
        <dbReference type="Pfam" id="PF00364"/>
    </source>
</evidence>
<dbReference type="EMBL" id="JBHULX010000003">
    <property type="protein sequence ID" value="MFD2590197.1"/>
    <property type="molecule type" value="Genomic_DNA"/>
</dbReference>
<dbReference type="InterPro" id="IPR050743">
    <property type="entry name" value="2-oxoacid_DH_E2_comp"/>
</dbReference>
<comment type="subunit">
    <text evidence="2">Forms a 24-polypeptide structural core with octahedral symmetry.</text>
</comment>
<dbReference type="Pfam" id="PF00364">
    <property type="entry name" value="Biotin_lipoyl"/>
    <property type="match status" value="1"/>
</dbReference>
<evidence type="ECO:0000313" key="8">
    <source>
        <dbReference type="Proteomes" id="UP001597459"/>
    </source>
</evidence>
<evidence type="ECO:0000256" key="5">
    <source>
        <dbReference type="ARBA" id="ARBA00023315"/>
    </source>
</evidence>
<keyword evidence="4" id="KW-0450">Lipoyl</keyword>
<dbReference type="Gene3D" id="2.40.50.100">
    <property type="match status" value="1"/>
</dbReference>
<evidence type="ECO:0000256" key="1">
    <source>
        <dbReference type="ARBA" id="ARBA00001938"/>
    </source>
</evidence>
<keyword evidence="8" id="KW-1185">Reference proteome</keyword>
<name>A0ABW5N3I7_9FLAO</name>
<comment type="caution">
    <text evidence="7">The sequence shown here is derived from an EMBL/GenBank/DDBJ whole genome shotgun (WGS) entry which is preliminary data.</text>
</comment>
<dbReference type="PROSITE" id="PS00189">
    <property type="entry name" value="LIPOYL"/>
    <property type="match status" value="1"/>
</dbReference>
<sequence>MIKSLIQKLFTSTQKQNELIEELKTIPGFKTKEEVELAGNTQKKSNRFILKKGEILPVLLPELGNLSNFKVVKWYFQTGDLVKEGNVICKIENEKITMEFESITDGRISNICSTNKILKTGEELCKLEGI</sequence>
<dbReference type="InterPro" id="IPR003016">
    <property type="entry name" value="2-oxoA_DH_lipoyl-BS"/>
</dbReference>
<dbReference type="CDD" id="cd06849">
    <property type="entry name" value="lipoyl_domain"/>
    <property type="match status" value="1"/>
</dbReference>
<evidence type="ECO:0000256" key="3">
    <source>
        <dbReference type="ARBA" id="ARBA00022679"/>
    </source>
</evidence>
<dbReference type="Proteomes" id="UP001597459">
    <property type="component" value="Unassembled WGS sequence"/>
</dbReference>
<evidence type="ECO:0000256" key="4">
    <source>
        <dbReference type="ARBA" id="ARBA00022823"/>
    </source>
</evidence>
<keyword evidence="3" id="KW-0808">Transferase</keyword>
<evidence type="ECO:0000256" key="2">
    <source>
        <dbReference type="ARBA" id="ARBA00011484"/>
    </source>
</evidence>
<protein>
    <submittedName>
        <fullName evidence="7">Biotin/lipoyl-containing protein</fullName>
    </submittedName>
</protein>
<reference evidence="8" key="1">
    <citation type="journal article" date="2019" name="Int. J. Syst. Evol. Microbiol.">
        <title>The Global Catalogue of Microorganisms (GCM) 10K type strain sequencing project: providing services to taxonomists for standard genome sequencing and annotation.</title>
        <authorList>
            <consortium name="The Broad Institute Genomics Platform"/>
            <consortium name="The Broad Institute Genome Sequencing Center for Infectious Disease"/>
            <person name="Wu L."/>
            <person name="Ma J."/>
        </authorList>
    </citation>
    <scope>NUCLEOTIDE SEQUENCE [LARGE SCALE GENOMIC DNA]</scope>
    <source>
        <strain evidence="8">KCTC 42423</strain>
    </source>
</reference>
<dbReference type="RefSeq" id="WP_378255643.1">
    <property type="nucleotide sequence ID" value="NZ_JBHSJV010000001.1"/>
</dbReference>
<organism evidence="7 8">
    <name type="scientific">Aquimarina hainanensis</name>
    <dbReference type="NCBI Taxonomy" id="1578017"/>
    <lineage>
        <taxon>Bacteria</taxon>
        <taxon>Pseudomonadati</taxon>
        <taxon>Bacteroidota</taxon>
        <taxon>Flavobacteriia</taxon>
        <taxon>Flavobacteriales</taxon>
        <taxon>Flavobacteriaceae</taxon>
        <taxon>Aquimarina</taxon>
    </lineage>
</organism>
<proteinExistence type="predicted"/>
<dbReference type="PANTHER" id="PTHR43178">
    <property type="entry name" value="DIHYDROLIPOAMIDE ACETYLTRANSFERASE COMPONENT OF PYRUVATE DEHYDROGENASE COMPLEX"/>
    <property type="match status" value="1"/>
</dbReference>
<gene>
    <name evidence="7" type="ORF">ACFSTE_05095</name>
</gene>
<dbReference type="SUPFAM" id="SSF51230">
    <property type="entry name" value="Single hybrid motif"/>
    <property type="match status" value="1"/>
</dbReference>
<dbReference type="PANTHER" id="PTHR43178:SF5">
    <property type="entry name" value="LIPOAMIDE ACYLTRANSFERASE COMPONENT OF BRANCHED-CHAIN ALPHA-KETO ACID DEHYDROGENASE COMPLEX, MITOCHONDRIAL"/>
    <property type="match status" value="1"/>
</dbReference>
<evidence type="ECO:0000313" key="7">
    <source>
        <dbReference type="EMBL" id="MFD2590197.1"/>
    </source>
</evidence>
<dbReference type="InterPro" id="IPR011053">
    <property type="entry name" value="Single_hybrid_motif"/>
</dbReference>